<gene>
    <name evidence="1" type="ORF">THRCLA_22869</name>
</gene>
<proteinExistence type="predicted"/>
<dbReference type="Gene3D" id="2.80.10.50">
    <property type="match status" value="2"/>
</dbReference>
<dbReference type="Proteomes" id="UP000243217">
    <property type="component" value="Unassembled WGS sequence"/>
</dbReference>
<reference evidence="1 2" key="1">
    <citation type="journal article" date="2014" name="Genome Biol. Evol.">
        <title>The secreted proteins of Achlya hypogyna and Thraustotheca clavata identify the ancestral oomycete secretome and reveal gene acquisitions by horizontal gene transfer.</title>
        <authorList>
            <person name="Misner I."/>
            <person name="Blouin N."/>
            <person name="Leonard G."/>
            <person name="Richards T.A."/>
            <person name="Lane C.E."/>
        </authorList>
    </citation>
    <scope>NUCLEOTIDE SEQUENCE [LARGE SCALE GENOMIC DNA]</scope>
    <source>
        <strain evidence="1 2">ATCC 34112</strain>
    </source>
</reference>
<protein>
    <recommendedName>
        <fullName evidence="3">SAM domain-containing protein</fullName>
    </recommendedName>
</protein>
<keyword evidence="2" id="KW-1185">Reference proteome</keyword>
<accession>A0A1V9YS65</accession>
<comment type="caution">
    <text evidence="1">The sequence shown here is derived from an EMBL/GenBank/DDBJ whole genome shotgun (WGS) entry which is preliminary data.</text>
</comment>
<dbReference type="EMBL" id="JNBS01003245">
    <property type="protein sequence ID" value="OQR88423.1"/>
    <property type="molecule type" value="Genomic_DNA"/>
</dbReference>
<dbReference type="InterPro" id="IPR035992">
    <property type="entry name" value="Ricin_B-like_lectins"/>
</dbReference>
<dbReference type="SUPFAM" id="SSF50370">
    <property type="entry name" value="Ricin B-like lectins"/>
    <property type="match status" value="2"/>
</dbReference>
<sequence length="406" mass="45148">MNKQQLVQTQTLYGTPFLLQSNLVPTKCIHLQSGEGHTYNGDVCHIWDQIRGSYTAQEWLYDGKLIRSAKYPSKCIHLKSGSGDSFNGDACHLWDVQPGDYPAQEWIIDGKLIKSVKCPDKCIHLEGVGSRRDNGTICHLWDIVEGSFPAQEWTVVYLPPPATATQLEPGNLPLRSLTSIQVFQLLGALEFNSIRQRFLELEINGHALSCCTSLDELKELGMDISLKIKSLRETIMHLKQHGVPPALLNKSPYPQTAYRIHSVKVPSKCIHLVSGDGGASSNGDGCHLWDQMPGAYKSLAWIFDGKLIKSAKDPSKCIHLKSGTGKSSNGDICHLWTIQPGNYPPQEWIYDGKLLRSVKCPNKCIHLKSGSSPDLRNGDVCHLWDIIDGSYPAQEWTLIPDEKVQA</sequence>
<dbReference type="OrthoDB" id="57726at2759"/>
<organism evidence="1 2">
    <name type="scientific">Thraustotheca clavata</name>
    <dbReference type="NCBI Taxonomy" id="74557"/>
    <lineage>
        <taxon>Eukaryota</taxon>
        <taxon>Sar</taxon>
        <taxon>Stramenopiles</taxon>
        <taxon>Oomycota</taxon>
        <taxon>Saprolegniomycetes</taxon>
        <taxon>Saprolegniales</taxon>
        <taxon>Achlyaceae</taxon>
        <taxon>Thraustotheca</taxon>
    </lineage>
</organism>
<evidence type="ECO:0008006" key="3">
    <source>
        <dbReference type="Google" id="ProtNLM"/>
    </source>
</evidence>
<name>A0A1V9YS65_9STRA</name>
<evidence type="ECO:0000313" key="1">
    <source>
        <dbReference type="EMBL" id="OQR88423.1"/>
    </source>
</evidence>
<dbReference type="AlphaFoldDB" id="A0A1V9YS65"/>
<evidence type="ECO:0000313" key="2">
    <source>
        <dbReference type="Proteomes" id="UP000243217"/>
    </source>
</evidence>